<evidence type="ECO:0000313" key="2">
    <source>
        <dbReference type="Proteomes" id="UP000472262"/>
    </source>
</evidence>
<dbReference type="GO" id="GO:0070694">
    <property type="term" value="F:5-hydroxymethyl-dUMP N-hydrolase activity"/>
    <property type="evidence" value="ECO:0007669"/>
    <property type="project" value="TreeGrafter"/>
</dbReference>
<dbReference type="Ensembl" id="ENSSGRT00000053148.1">
    <property type="protein sequence ID" value="ENSSGRP00000049744.1"/>
    <property type="gene ID" value="ENSSGRG00000026407.1"/>
</dbReference>
<reference evidence="1" key="1">
    <citation type="submission" date="2025-08" db="UniProtKB">
        <authorList>
            <consortium name="Ensembl"/>
        </authorList>
    </citation>
    <scope>IDENTIFICATION</scope>
</reference>
<dbReference type="GO" id="GO:0005634">
    <property type="term" value="C:nucleus"/>
    <property type="evidence" value="ECO:0007669"/>
    <property type="project" value="TreeGrafter"/>
</dbReference>
<dbReference type="GO" id="GO:0009159">
    <property type="term" value="P:deoxyribonucleoside monophosphate catabolic process"/>
    <property type="evidence" value="ECO:0007669"/>
    <property type="project" value="TreeGrafter"/>
</dbReference>
<reference evidence="1" key="2">
    <citation type="submission" date="2025-09" db="UniProtKB">
        <authorList>
            <consortium name="Ensembl"/>
        </authorList>
    </citation>
    <scope>IDENTIFICATION</scope>
</reference>
<name>A0A672NEP6_SINGR</name>
<dbReference type="Proteomes" id="UP000472262">
    <property type="component" value="Unassembled WGS sequence"/>
</dbReference>
<proteinExistence type="predicted"/>
<keyword evidence="2" id="KW-1185">Reference proteome</keyword>
<dbReference type="AlphaFoldDB" id="A0A672NEP6"/>
<organism evidence="1 2">
    <name type="scientific">Sinocyclocheilus grahami</name>
    <name type="common">Dianchi golden-line fish</name>
    <name type="synonym">Barbus grahami</name>
    <dbReference type="NCBI Taxonomy" id="75366"/>
    <lineage>
        <taxon>Eukaryota</taxon>
        <taxon>Metazoa</taxon>
        <taxon>Chordata</taxon>
        <taxon>Craniata</taxon>
        <taxon>Vertebrata</taxon>
        <taxon>Euteleostomi</taxon>
        <taxon>Actinopterygii</taxon>
        <taxon>Neopterygii</taxon>
        <taxon>Teleostei</taxon>
        <taxon>Ostariophysi</taxon>
        <taxon>Cypriniformes</taxon>
        <taxon>Cyprinidae</taxon>
        <taxon>Cyprininae</taxon>
        <taxon>Sinocyclocheilus</taxon>
    </lineage>
</organism>
<dbReference type="Gene3D" id="3.40.50.450">
    <property type="match status" value="1"/>
</dbReference>
<dbReference type="PANTHER" id="PTHR15364">
    <property type="entry name" value="2'-DEOXYNUCLEOSIDE 5'-PHOSPHATE N-HYDROLASE 1"/>
    <property type="match status" value="1"/>
</dbReference>
<dbReference type="InterPro" id="IPR051239">
    <property type="entry name" value="2'-dNMP_N-hydrolase"/>
</dbReference>
<dbReference type="PANTHER" id="PTHR15364:SF0">
    <property type="entry name" value="2'-DEOXYNUCLEOSIDE 5'-PHOSPHATE N-HYDROLASE 1"/>
    <property type="match status" value="1"/>
</dbReference>
<accession>A0A672NEP6</accession>
<dbReference type="InParanoid" id="A0A672NEP6"/>
<sequence length="40" mass="4591">MNIYFCGSIRGGRQDVSVYQRIVKKLQQYGTVLTEHVSSE</sequence>
<evidence type="ECO:0008006" key="3">
    <source>
        <dbReference type="Google" id="ProtNLM"/>
    </source>
</evidence>
<protein>
    <recommendedName>
        <fullName evidence="3">2'-deoxynucleoside 5'-phosphate N-hydrolase 1</fullName>
    </recommendedName>
</protein>
<evidence type="ECO:0000313" key="1">
    <source>
        <dbReference type="Ensembl" id="ENSSGRP00000049744.1"/>
    </source>
</evidence>